<dbReference type="PANTHER" id="PTHR46268">
    <property type="entry name" value="STRESS RESPONSE PROTEIN NHAX"/>
    <property type="match status" value="1"/>
</dbReference>
<dbReference type="CDD" id="cd00293">
    <property type="entry name" value="USP-like"/>
    <property type="match status" value="2"/>
</dbReference>
<gene>
    <name evidence="3" type="ORF">NCTC13032_04433</name>
</gene>
<evidence type="ECO:0000256" key="1">
    <source>
        <dbReference type="ARBA" id="ARBA00008791"/>
    </source>
</evidence>
<dbReference type="SUPFAM" id="SSF52402">
    <property type="entry name" value="Adenine nucleotide alpha hydrolases-like"/>
    <property type="match status" value="2"/>
</dbReference>
<evidence type="ECO:0000313" key="3">
    <source>
        <dbReference type="EMBL" id="VTP69528.1"/>
    </source>
</evidence>
<dbReference type="Pfam" id="PF00582">
    <property type="entry name" value="Usp"/>
    <property type="match status" value="2"/>
</dbReference>
<dbReference type="InterPro" id="IPR006015">
    <property type="entry name" value="Universal_stress_UspA"/>
</dbReference>
<name>A0A4U9HXQ0_9ENTR</name>
<protein>
    <submittedName>
        <fullName evidence="3">Universal stress protein family</fullName>
    </submittedName>
</protein>
<evidence type="ECO:0000313" key="4">
    <source>
        <dbReference type="Proteomes" id="UP000310719"/>
    </source>
</evidence>
<feature type="domain" description="UspA" evidence="2">
    <location>
        <begin position="7"/>
        <end position="158"/>
    </location>
</feature>
<feature type="domain" description="UspA" evidence="2">
    <location>
        <begin position="211"/>
        <end position="281"/>
    </location>
</feature>
<dbReference type="Gene3D" id="3.40.50.12370">
    <property type="match status" value="1"/>
</dbReference>
<dbReference type="PRINTS" id="PR01438">
    <property type="entry name" value="UNVRSLSTRESS"/>
</dbReference>
<evidence type="ECO:0000259" key="2">
    <source>
        <dbReference type="Pfam" id="PF00582"/>
    </source>
</evidence>
<proteinExistence type="inferred from homology"/>
<dbReference type="PANTHER" id="PTHR46268:SF15">
    <property type="entry name" value="UNIVERSAL STRESS PROTEIN HP_0031"/>
    <property type="match status" value="1"/>
</dbReference>
<comment type="similarity">
    <text evidence="1">Belongs to the universal stress protein A family.</text>
</comment>
<dbReference type="EMBL" id="LR590464">
    <property type="protein sequence ID" value="VTP69528.1"/>
    <property type="molecule type" value="Genomic_DNA"/>
</dbReference>
<dbReference type="InterPro" id="IPR006016">
    <property type="entry name" value="UspA"/>
</dbReference>
<reference evidence="3 4" key="1">
    <citation type="submission" date="2019-05" db="EMBL/GenBank/DDBJ databases">
        <authorList>
            <consortium name="Pathogen Informatics"/>
        </authorList>
    </citation>
    <scope>NUCLEOTIDE SEQUENCE [LARGE SCALE GENOMIC DNA]</scope>
    <source>
        <strain evidence="3 4">NCTC13032</strain>
    </source>
</reference>
<organism evidence="3 4">
    <name type="scientific">Leclercia adecarboxylata</name>
    <dbReference type="NCBI Taxonomy" id="83655"/>
    <lineage>
        <taxon>Bacteria</taxon>
        <taxon>Pseudomonadati</taxon>
        <taxon>Pseudomonadota</taxon>
        <taxon>Gammaproteobacteria</taxon>
        <taxon>Enterobacterales</taxon>
        <taxon>Enterobacteriaceae</taxon>
        <taxon>Leclercia</taxon>
    </lineage>
</organism>
<sequence>MSESHEMNNTVVACVDGSSSTKAVCEYAVWAASALKISVALLHVLEKSDQPLVSDLTGTIGLDSREHFTDELVRLEGERNRLLMTQGKAILKNCAELLTEAGLPAPQQLQKHGTLDGILAELGDTRLMVLGRRGASNPVGSHIENVIRLQKNPVLIVPETFSVPSRVMFAYDGSEASLENLRRLSVSPLFLNLTCHLVMVNGNSESLDAAQSLLQRAGITSQASLLKADTVANALCRYAGEHGIDLMVMGAYGHSRLRRFFIGSNTAEMLSNSSQPLLMLR</sequence>
<accession>A0A4U9HXQ0</accession>
<dbReference type="Proteomes" id="UP000310719">
    <property type="component" value="Chromosome"/>
</dbReference>
<dbReference type="AlphaFoldDB" id="A0A4U9HXQ0"/>